<organism evidence="2 3">
    <name type="scientific">Actinomadura viridis</name>
    <dbReference type="NCBI Taxonomy" id="58110"/>
    <lineage>
        <taxon>Bacteria</taxon>
        <taxon>Bacillati</taxon>
        <taxon>Actinomycetota</taxon>
        <taxon>Actinomycetes</taxon>
        <taxon>Streptosporangiales</taxon>
        <taxon>Thermomonosporaceae</taxon>
        <taxon>Actinomadura</taxon>
    </lineage>
</organism>
<sequence length="987" mass="103560">MRLRLAGGVVAAPDQAAWLPAPRSPARVAAEGDARPGAAVALGPADAGGEQVRAAVTGLRRLVEAGGEVAAGAGVDLGGGFRSARLAGARGDQRDAVLAALTVLGVEGAGRLGDRAGFLVALFGPAVTRRVGAAAARAISEGRWAAVHLASAASDLLGPEQLERILELEAPGDAGLFTGARPSVLAANLGRVLEPLPRPRRAALLLDLWERVAGRHAWQARREGLLATQARRSRLDDLRDRHDRHEDDLLLRLLRTDLGSDDPPLAAAARWIPPDHYWYGLLNRLLQDALAATALLHAAVEVHDHGPEEGLARASAIIGAADAELPDGAAADAARYVPGLTGLPARPGVHIRDLHRVLTGAGTGRSRETTAAAVRRHLAHARDHAALAIERIGWLLNGREDVPEHVLREWTSSDLRPWRERTGHGPAGPPEGWAGLSWWSDRLGTAGPQDTRAAEAAEAAETDAPAEVERAGELLWCVDLVNALARLHGHDAAEPERRVGTPWLDHDPPLGDDEPLAPRFGSLAGAVSGAAQLAELGGVPARGARTWTELVESLRAGTRIAEALSGEFAVPAPLAALDGTVVPGTGARFVVARSARVLAEWSEYMGNCIAGAHYVGDATAGRCVLAALCDGEGRVLVNVELVPARPARGWRINEIAGRFNESPDPRLARPLRGWVATIPQTEADDDPDLEPPAPEEVPPSRTARRPARPRPLQAAGPVLERLAEREWNARVRGETAAVLTALAGTRSGPGGGSGSGSASRRGVHRPGAADPAAAVTRLRRLGPLQLAGACRNALAQGPVDLVDLWALTEVRPLEAAIAALDPALPTRYAQLTRLTGAEPPPPSLRPLTRLPRVAPSYSMGVVARRMRAAVGRLALDGDPVLARALTRRPAVPPLCALAVLVTCRAPALALAPVAPPRAVSVPGFPATALNDPDGPWQRALPAARELGADTSVFWERIAADGLRVPAEWLAAGGWGRLWSRAHAAGRT</sequence>
<comment type="caution">
    <text evidence="2">The sequence shown here is derived from an EMBL/GenBank/DDBJ whole genome shotgun (WGS) entry which is preliminary data.</text>
</comment>
<evidence type="ECO:0000256" key="1">
    <source>
        <dbReference type="SAM" id="MobiDB-lite"/>
    </source>
</evidence>
<feature type="region of interest" description="Disordered" evidence="1">
    <location>
        <begin position="681"/>
        <end position="719"/>
    </location>
</feature>
<name>A0A931GRJ6_9ACTN</name>
<dbReference type="AlphaFoldDB" id="A0A931GRJ6"/>
<dbReference type="RefSeq" id="WP_197012333.1">
    <property type="nucleotide sequence ID" value="NZ_BAABES010000010.1"/>
</dbReference>
<evidence type="ECO:0000313" key="2">
    <source>
        <dbReference type="EMBL" id="MBG6089779.1"/>
    </source>
</evidence>
<gene>
    <name evidence="2" type="ORF">IW256_003892</name>
</gene>
<dbReference type="EMBL" id="JADOUA010000001">
    <property type="protein sequence ID" value="MBG6089779.1"/>
    <property type="molecule type" value="Genomic_DNA"/>
</dbReference>
<evidence type="ECO:0000313" key="3">
    <source>
        <dbReference type="Proteomes" id="UP000614047"/>
    </source>
</evidence>
<keyword evidence="3" id="KW-1185">Reference proteome</keyword>
<reference evidence="2" key="1">
    <citation type="submission" date="2020-11" db="EMBL/GenBank/DDBJ databases">
        <title>Sequencing the genomes of 1000 actinobacteria strains.</title>
        <authorList>
            <person name="Klenk H.-P."/>
        </authorList>
    </citation>
    <scope>NUCLEOTIDE SEQUENCE</scope>
    <source>
        <strain evidence="2">DSM 43175</strain>
    </source>
</reference>
<feature type="region of interest" description="Disordered" evidence="1">
    <location>
        <begin position="741"/>
        <end position="770"/>
    </location>
</feature>
<protein>
    <submittedName>
        <fullName evidence="2">Uncharacterized protein</fullName>
    </submittedName>
</protein>
<proteinExistence type="predicted"/>
<accession>A0A931GRJ6</accession>
<dbReference type="Proteomes" id="UP000614047">
    <property type="component" value="Unassembled WGS sequence"/>
</dbReference>